<keyword evidence="2 3" id="KW-0802">TPR repeat</keyword>
<accession>A0ABD2NSG4</accession>
<feature type="compositionally biased region" description="Low complexity" evidence="4">
    <location>
        <begin position="949"/>
        <end position="965"/>
    </location>
</feature>
<evidence type="ECO:0000256" key="4">
    <source>
        <dbReference type="SAM" id="MobiDB-lite"/>
    </source>
</evidence>
<dbReference type="PROSITE" id="PS50005">
    <property type="entry name" value="TPR"/>
    <property type="match status" value="3"/>
</dbReference>
<evidence type="ECO:0000256" key="1">
    <source>
        <dbReference type="ARBA" id="ARBA00022737"/>
    </source>
</evidence>
<name>A0ABD2NSG4_9CUCU</name>
<evidence type="ECO:0000313" key="6">
    <source>
        <dbReference type="Proteomes" id="UP001516400"/>
    </source>
</evidence>
<feature type="compositionally biased region" description="Basic residues" evidence="4">
    <location>
        <begin position="470"/>
        <end position="486"/>
    </location>
</feature>
<feature type="compositionally biased region" description="Basic and acidic residues" evidence="4">
    <location>
        <begin position="901"/>
        <end position="915"/>
    </location>
</feature>
<dbReference type="SUPFAM" id="SSF48452">
    <property type="entry name" value="TPR-like"/>
    <property type="match status" value="1"/>
</dbReference>
<dbReference type="AlphaFoldDB" id="A0ABD2NSG4"/>
<keyword evidence="6" id="KW-1185">Reference proteome</keyword>
<feature type="compositionally biased region" description="Polar residues" evidence="4">
    <location>
        <begin position="548"/>
        <end position="559"/>
    </location>
</feature>
<feature type="compositionally biased region" description="Low complexity" evidence="4">
    <location>
        <begin position="487"/>
        <end position="516"/>
    </location>
</feature>
<feature type="compositionally biased region" description="Basic residues" evidence="4">
    <location>
        <begin position="939"/>
        <end position="948"/>
    </location>
</feature>
<feature type="region of interest" description="Disordered" evidence="4">
    <location>
        <begin position="464"/>
        <end position="560"/>
    </location>
</feature>
<organism evidence="5 6">
    <name type="scientific">Cryptolaemus montrouzieri</name>
    <dbReference type="NCBI Taxonomy" id="559131"/>
    <lineage>
        <taxon>Eukaryota</taxon>
        <taxon>Metazoa</taxon>
        <taxon>Ecdysozoa</taxon>
        <taxon>Arthropoda</taxon>
        <taxon>Hexapoda</taxon>
        <taxon>Insecta</taxon>
        <taxon>Pterygota</taxon>
        <taxon>Neoptera</taxon>
        <taxon>Endopterygota</taxon>
        <taxon>Coleoptera</taxon>
        <taxon>Polyphaga</taxon>
        <taxon>Cucujiformia</taxon>
        <taxon>Coccinelloidea</taxon>
        <taxon>Coccinellidae</taxon>
        <taxon>Scymninae</taxon>
        <taxon>Scymnini</taxon>
        <taxon>Cryptolaemus</taxon>
    </lineage>
</organism>
<dbReference type="Pfam" id="PF13181">
    <property type="entry name" value="TPR_8"/>
    <property type="match status" value="1"/>
</dbReference>
<dbReference type="Proteomes" id="UP001516400">
    <property type="component" value="Unassembled WGS sequence"/>
</dbReference>
<feature type="compositionally biased region" description="Basic and acidic residues" evidence="4">
    <location>
        <begin position="719"/>
        <end position="734"/>
    </location>
</feature>
<feature type="repeat" description="TPR" evidence="3">
    <location>
        <begin position="306"/>
        <end position="339"/>
    </location>
</feature>
<evidence type="ECO:0008006" key="7">
    <source>
        <dbReference type="Google" id="ProtNLM"/>
    </source>
</evidence>
<feature type="compositionally biased region" description="Low complexity" evidence="4">
    <location>
        <begin position="1023"/>
        <end position="1034"/>
    </location>
</feature>
<feature type="compositionally biased region" description="Basic residues" evidence="4">
    <location>
        <begin position="624"/>
        <end position="647"/>
    </location>
</feature>
<feature type="compositionally biased region" description="Basic and acidic residues" evidence="4">
    <location>
        <begin position="611"/>
        <end position="623"/>
    </location>
</feature>
<protein>
    <recommendedName>
        <fullName evidence="7">Tetratricopeptide repeat protein 14 homolog</fullName>
    </recommendedName>
</protein>
<dbReference type="Gene3D" id="1.25.40.10">
    <property type="entry name" value="Tetratricopeptide repeat domain"/>
    <property type="match status" value="1"/>
</dbReference>
<feature type="compositionally biased region" description="Basic and acidic residues" evidence="4">
    <location>
        <begin position="1082"/>
        <end position="1094"/>
    </location>
</feature>
<evidence type="ECO:0000256" key="3">
    <source>
        <dbReference type="PROSITE-ProRule" id="PRU00339"/>
    </source>
</evidence>
<evidence type="ECO:0000256" key="2">
    <source>
        <dbReference type="ARBA" id="ARBA00022803"/>
    </source>
</evidence>
<dbReference type="InterPro" id="IPR011990">
    <property type="entry name" value="TPR-like_helical_dom_sf"/>
</dbReference>
<feature type="region of interest" description="Disordered" evidence="4">
    <location>
        <begin position="719"/>
        <end position="1164"/>
    </location>
</feature>
<proteinExistence type="predicted"/>
<feature type="repeat" description="TPR" evidence="3">
    <location>
        <begin position="381"/>
        <end position="414"/>
    </location>
</feature>
<dbReference type="InterPro" id="IPR039190">
    <property type="entry name" value="TTC14"/>
</dbReference>
<feature type="repeat" description="TPR" evidence="3">
    <location>
        <begin position="340"/>
        <end position="373"/>
    </location>
</feature>
<feature type="compositionally biased region" description="Basic and acidic residues" evidence="4">
    <location>
        <begin position="831"/>
        <end position="840"/>
    </location>
</feature>
<feature type="compositionally biased region" description="Basic and acidic residues" evidence="4">
    <location>
        <begin position="1049"/>
        <end position="1068"/>
    </location>
</feature>
<feature type="region of interest" description="Disordered" evidence="4">
    <location>
        <begin position="611"/>
        <end position="655"/>
    </location>
</feature>
<dbReference type="SMART" id="SM00028">
    <property type="entry name" value="TPR"/>
    <property type="match status" value="3"/>
</dbReference>
<reference evidence="5 6" key="1">
    <citation type="journal article" date="2021" name="BMC Biol.">
        <title>Horizontally acquired antibacterial genes associated with adaptive radiation of ladybird beetles.</title>
        <authorList>
            <person name="Li H.S."/>
            <person name="Tang X.F."/>
            <person name="Huang Y.H."/>
            <person name="Xu Z.Y."/>
            <person name="Chen M.L."/>
            <person name="Du X.Y."/>
            <person name="Qiu B.Y."/>
            <person name="Chen P.T."/>
            <person name="Zhang W."/>
            <person name="Slipinski A."/>
            <person name="Escalona H.E."/>
            <person name="Waterhouse R.M."/>
            <person name="Zwick A."/>
            <person name="Pang H."/>
        </authorList>
    </citation>
    <scope>NUCLEOTIDE SEQUENCE [LARGE SCALE GENOMIC DNA]</scope>
    <source>
        <strain evidence="5">SYSU2018</strain>
    </source>
</reference>
<feature type="compositionally biased region" description="Basic and acidic residues" evidence="4">
    <location>
        <begin position="779"/>
        <end position="794"/>
    </location>
</feature>
<feature type="compositionally biased region" description="Basic residues" evidence="4">
    <location>
        <begin position="520"/>
        <end position="533"/>
    </location>
</feature>
<dbReference type="InterPro" id="IPR019734">
    <property type="entry name" value="TPR_rpt"/>
</dbReference>
<feature type="compositionally biased region" description="Basic and acidic residues" evidence="4">
    <location>
        <begin position="1127"/>
        <end position="1148"/>
    </location>
</feature>
<keyword evidence="1" id="KW-0677">Repeat</keyword>
<dbReference type="PANTHER" id="PTHR23184:SF9">
    <property type="entry name" value="TETRATRICOPEPTIDE REPEAT PROTEIN 14"/>
    <property type="match status" value="1"/>
</dbReference>
<evidence type="ECO:0000313" key="5">
    <source>
        <dbReference type="EMBL" id="KAL3281554.1"/>
    </source>
</evidence>
<comment type="caution">
    <text evidence="5">The sequence shown here is derived from an EMBL/GenBank/DDBJ whole genome shotgun (WGS) entry which is preliminary data.</text>
</comment>
<dbReference type="Pfam" id="PF07719">
    <property type="entry name" value="TPR_2"/>
    <property type="match status" value="1"/>
</dbReference>
<dbReference type="PANTHER" id="PTHR23184">
    <property type="entry name" value="TETRATRICOPEPTIDE REPEAT PROTEIN 14"/>
    <property type="match status" value="1"/>
</dbReference>
<dbReference type="EMBL" id="JABFTP020000144">
    <property type="protein sequence ID" value="KAL3281554.1"/>
    <property type="molecule type" value="Genomic_DNA"/>
</dbReference>
<gene>
    <name evidence="5" type="ORF">HHI36_004762</name>
</gene>
<sequence>MDSLDASLLTRSLNFHGQQFQKLWESERGDNDLIKRNVKDLNFQVYNQRQKSLSFQDRAKRLKLQQFIVKNADSLFATENDILYGKPFWKEEAATEETYAVMPPLETYVNVDKQKRLEYFFENVKIGDLILGTIVSKTQGGMMLKVLCTTGMGASVRYVADINVKAFCPVANVIPAIDKKGVTRTYMMNDSVCCEVLEVIPDSDKMVCGMKGTTKGPGDPEYRPALGLINADDFPLIYKKALENKNEPFNCVLEKSIGFNNPNNISFLADQMNINKHISFMKGLRGKFPENEYSNELRQIQASKWAYRNVADGIDHFKAGKHIEAFQCLNKALSIDPKNVEGLVARGALYANSGNFQKAIEDFESALKLNSSHANARKYMGETLVALGRSYEEENKIEEAKKAYQSCLSLIPFHEEAKNSLEFLKNKNQSKNLIEPTDLLLPNLSAVAKSSEVNDALKQLLNKEEEEKKDKKKKKKTKKRKSRRRSSSSSSSSSSGSDSSSSDSSSSSESSSSSGDSDFKKRKKRHSRSRRKKENSLSPLSKRMAMMDQSNDTPTNYNFNKPAAFDFAFEQPQQTPKTEEMDYEAKLRAFLKETKGDSDYEEKVRKFLQESSKWKKEKDDEEKKKKKKKEKKKKESKKKKKEKKPKRKGFDISDLDDHKKLRDAIKKELSREKKSKKHANLDDEDYFLQKSGYTKRFIDSLPDLEELESKLNAYYALEKETKGRDLSESPKRSLLDSPSPTREQKARQAVAEATASAGSKWKMQIGPGVSASTRFKKKAEREEWHEEQQMEVKRAKGPAVDYDEPPPKKSARSSSAEKGLSVRKAMAMKEPPLKKPDSPKKSKTAPSPAPKPVVNTGQVVLDKFGNFRLMTPPEMKKAGGRDPPLPQGAPPSIKGGLSGRRPPEPPGRPRSDSRSPVRKSRSRSRDKYSHSRSSSGSRSRSRSYRSRSRSYYSRSRSRSGSYYSRSRSRSRSYSGERRHYRRGGFRGRFNDRGTYYKPRFQNPRIRGGRGGYYNRDNRGRGRPYGNNNSYYNNRGMRRPPRGRYPPRGGYRDYRDRRYERSRSRDRSRSYSRTPDSDSGTDAMKKVNTEKDKINKYINNDESNVKHEGPLSEGEDRDDYNSSSAPAGDDKLIDREAFDGKWAEKKEVSGENGGANIPPETNIEEMDKFLNKVKKDKKEEMLERNKDLLKNKT</sequence>
<dbReference type="InterPro" id="IPR013105">
    <property type="entry name" value="TPR_2"/>
</dbReference>